<keyword evidence="5" id="KW-0677">Repeat</keyword>
<dbReference type="PANTHER" id="PTHR43553">
    <property type="entry name" value="HEAVY METAL TRANSPORTER"/>
    <property type="match status" value="1"/>
</dbReference>
<keyword evidence="3" id="KW-0813">Transport</keyword>
<keyword evidence="7 12" id="KW-0067">ATP-binding</keyword>
<dbReference type="Proteomes" id="UP001597285">
    <property type="component" value="Unassembled WGS sequence"/>
</dbReference>
<dbReference type="PROSITE" id="PS00211">
    <property type="entry name" value="ABC_TRANSPORTER_1"/>
    <property type="match status" value="2"/>
</dbReference>
<evidence type="ECO:0000256" key="10">
    <source>
        <dbReference type="ARBA" id="ARBA00025157"/>
    </source>
</evidence>
<name>A0ABW4NNG9_9LACT</name>
<protein>
    <submittedName>
        <fullName evidence="12">ABC transporter ATP-binding protein</fullName>
    </submittedName>
</protein>
<evidence type="ECO:0000313" key="13">
    <source>
        <dbReference type="Proteomes" id="UP001597285"/>
    </source>
</evidence>
<comment type="caution">
    <text evidence="12">The sequence shown here is derived from an EMBL/GenBank/DDBJ whole genome shotgun (WGS) entry which is preliminary data.</text>
</comment>
<comment type="function">
    <text evidence="10">Probably part of an ABC transporter complex. Responsible for energy coupling to the transport system.</text>
</comment>
<keyword evidence="4" id="KW-1003">Cell membrane</keyword>
<evidence type="ECO:0000256" key="5">
    <source>
        <dbReference type="ARBA" id="ARBA00022737"/>
    </source>
</evidence>
<gene>
    <name evidence="12" type="ORF">ACFSBK_09000</name>
</gene>
<evidence type="ECO:0000256" key="9">
    <source>
        <dbReference type="ARBA" id="ARBA00023136"/>
    </source>
</evidence>
<dbReference type="InterPro" id="IPR003593">
    <property type="entry name" value="AAA+_ATPase"/>
</dbReference>
<dbReference type="Gene3D" id="3.40.50.300">
    <property type="entry name" value="P-loop containing nucleotide triphosphate hydrolases"/>
    <property type="match status" value="2"/>
</dbReference>
<dbReference type="InterPro" id="IPR015856">
    <property type="entry name" value="ABC_transpr_CbiO/EcfA_su"/>
</dbReference>
<evidence type="ECO:0000256" key="4">
    <source>
        <dbReference type="ARBA" id="ARBA00022475"/>
    </source>
</evidence>
<dbReference type="PROSITE" id="PS50893">
    <property type="entry name" value="ABC_TRANSPORTER_2"/>
    <property type="match status" value="2"/>
</dbReference>
<dbReference type="Pfam" id="PF00005">
    <property type="entry name" value="ABC_tran"/>
    <property type="match status" value="2"/>
</dbReference>
<accession>A0ABW4NNG9</accession>
<comment type="subcellular location">
    <subcellularLocation>
        <location evidence="1">Cell membrane</location>
        <topology evidence="1">Peripheral membrane protein</topology>
    </subcellularLocation>
</comment>
<evidence type="ECO:0000313" key="12">
    <source>
        <dbReference type="EMBL" id="MFD1799985.1"/>
    </source>
</evidence>
<dbReference type="SMART" id="SM00382">
    <property type="entry name" value="AAA"/>
    <property type="match status" value="2"/>
</dbReference>
<keyword evidence="6" id="KW-0547">Nucleotide-binding</keyword>
<feature type="domain" description="ABC transporter" evidence="11">
    <location>
        <begin position="268"/>
        <end position="463"/>
    </location>
</feature>
<organism evidence="12 13">
    <name type="scientific">Carnobacterium antarcticum</name>
    <dbReference type="NCBI Taxonomy" id="2126436"/>
    <lineage>
        <taxon>Bacteria</taxon>
        <taxon>Bacillati</taxon>
        <taxon>Bacillota</taxon>
        <taxon>Bacilli</taxon>
        <taxon>Lactobacillales</taxon>
        <taxon>Carnobacteriaceae</taxon>
        <taxon>Carnobacterium</taxon>
    </lineage>
</organism>
<dbReference type="InterPro" id="IPR027417">
    <property type="entry name" value="P-loop_NTPase"/>
</dbReference>
<keyword evidence="8" id="KW-1278">Translocase</keyword>
<evidence type="ECO:0000256" key="7">
    <source>
        <dbReference type="ARBA" id="ARBA00022840"/>
    </source>
</evidence>
<evidence type="ECO:0000256" key="8">
    <source>
        <dbReference type="ARBA" id="ARBA00022967"/>
    </source>
</evidence>
<dbReference type="EMBL" id="JBHUFF010000014">
    <property type="protein sequence ID" value="MFD1799985.1"/>
    <property type="molecule type" value="Genomic_DNA"/>
</dbReference>
<dbReference type="CDD" id="cd03225">
    <property type="entry name" value="ABC_cobalt_CbiO_domain1"/>
    <property type="match status" value="1"/>
</dbReference>
<evidence type="ECO:0000256" key="6">
    <source>
        <dbReference type="ARBA" id="ARBA00022741"/>
    </source>
</evidence>
<evidence type="ECO:0000256" key="2">
    <source>
        <dbReference type="ARBA" id="ARBA00005417"/>
    </source>
</evidence>
<comment type="similarity">
    <text evidence="2">Belongs to the ABC transporter superfamily.</text>
</comment>
<dbReference type="GO" id="GO:0005524">
    <property type="term" value="F:ATP binding"/>
    <property type="evidence" value="ECO:0007669"/>
    <property type="project" value="UniProtKB-KW"/>
</dbReference>
<evidence type="ECO:0000259" key="11">
    <source>
        <dbReference type="PROSITE" id="PS50893"/>
    </source>
</evidence>
<proteinExistence type="inferred from homology"/>
<dbReference type="RefSeq" id="WP_058920003.1">
    <property type="nucleotide sequence ID" value="NZ_JBHSQC010000015.1"/>
</dbReference>
<keyword evidence="9" id="KW-0472">Membrane</keyword>
<dbReference type="SUPFAM" id="SSF52540">
    <property type="entry name" value="P-loop containing nucleoside triphosphate hydrolases"/>
    <property type="match status" value="2"/>
</dbReference>
<evidence type="ECO:0000256" key="1">
    <source>
        <dbReference type="ARBA" id="ARBA00004202"/>
    </source>
</evidence>
<dbReference type="PANTHER" id="PTHR43553:SF23">
    <property type="entry name" value="ABC TRANSPORTER ATP-BINDING COMPONENT"/>
    <property type="match status" value="1"/>
</dbReference>
<sequence length="463" mass="51684">MINLTNFVFHYPFSDEKAVAASALNITAGECIVLCGKSGSGKTTFTRLINGLIPEVYEGEWSGSFRTDTLELGKSQIEDYASIVGSVFQNPNTQFFHINSTKEIAFPCENAGIEPAEILKKIDIVSTNLELQNLLDRNLFELSGGERQKVALGAAAIHEPKIVVLDEPTGNLDADAIAMVAYTIRQLKAKGITVVVAEHRLEYLNGIADRYCYFEEGELRTIYNQEDFLALSNEQLHQKGLRSTDLEPYKKAVQELIGSFDFTTESLLAGEELAIGYKKQEVLKEIPSFSIDEPMIIGIMGANGVGKTTFIKALSGLLKFKHGQVYWKGKPQTAKQMLKRCFLVMQDVHYQLFSESVKNEILLGAQNPERYDEVIDLLDLRKLEYRHPVSLSSGQQQRVMIAAAICSGKDILIFDEPTSGLDYTNMENVTKLMKQLKAMGKIIFVITHDQELAAKSCDKIMHF</sequence>
<evidence type="ECO:0000256" key="3">
    <source>
        <dbReference type="ARBA" id="ARBA00022448"/>
    </source>
</evidence>
<dbReference type="InterPro" id="IPR017871">
    <property type="entry name" value="ABC_transporter-like_CS"/>
</dbReference>
<feature type="domain" description="ABC transporter" evidence="11">
    <location>
        <begin position="2"/>
        <end position="241"/>
    </location>
</feature>
<keyword evidence="13" id="KW-1185">Reference proteome</keyword>
<dbReference type="InterPro" id="IPR003439">
    <property type="entry name" value="ABC_transporter-like_ATP-bd"/>
</dbReference>
<dbReference type="InterPro" id="IPR050095">
    <property type="entry name" value="ECF_ABC_transporter_ATP-bd"/>
</dbReference>
<reference evidence="13" key="1">
    <citation type="journal article" date="2019" name="Int. J. Syst. Evol. Microbiol.">
        <title>The Global Catalogue of Microorganisms (GCM) 10K type strain sequencing project: providing services to taxonomists for standard genome sequencing and annotation.</title>
        <authorList>
            <consortium name="The Broad Institute Genomics Platform"/>
            <consortium name="The Broad Institute Genome Sequencing Center for Infectious Disease"/>
            <person name="Wu L."/>
            <person name="Ma J."/>
        </authorList>
    </citation>
    <scope>NUCLEOTIDE SEQUENCE [LARGE SCALE GENOMIC DNA]</scope>
    <source>
        <strain evidence="13">KCTC 42143</strain>
    </source>
</reference>